<dbReference type="PANTHER" id="PTHR30151">
    <property type="entry name" value="ALKANE SULFONATE ABC TRANSPORTER-RELATED, MEMBRANE SUBUNIT"/>
    <property type="match status" value="1"/>
</dbReference>
<dbReference type="Pfam" id="PF00528">
    <property type="entry name" value="BPD_transp_1"/>
    <property type="match status" value="1"/>
</dbReference>
<dbReference type="EMBL" id="BMNK01000019">
    <property type="protein sequence ID" value="GGP15793.1"/>
    <property type="molecule type" value="Genomic_DNA"/>
</dbReference>
<evidence type="ECO:0000313" key="10">
    <source>
        <dbReference type="EMBL" id="GGP15793.1"/>
    </source>
</evidence>
<comment type="subcellular location">
    <subcellularLocation>
        <location evidence="1 7">Cell membrane</location>
        <topology evidence="1 7">Multi-pass membrane protein</topology>
    </subcellularLocation>
</comment>
<reference evidence="10" key="2">
    <citation type="submission" date="2020-09" db="EMBL/GenBank/DDBJ databases">
        <authorList>
            <person name="Sun Q."/>
            <person name="Zhou Y."/>
        </authorList>
    </citation>
    <scope>NUCLEOTIDE SEQUENCE</scope>
    <source>
        <strain evidence="10">CGMCC 4.7430</strain>
    </source>
</reference>
<gene>
    <name evidence="10" type="ORF">GCM10012278_77040</name>
</gene>
<dbReference type="AlphaFoldDB" id="A0A918AD34"/>
<keyword evidence="6 7" id="KW-0472">Membrane</keyword>
<dbReference type="Gene3D" id="1.10.3720.10">
    <property type="entry name" value="MetI-like"/>
    <property type="match status" value="1"/>
</dbReference>
<evidence type="ECO:0000256" key="6">
    <source>
        <dbReference type="ARBA" id="ARBA00023136"/>
    </source>
</evidence>
<comment type="similarity">
    <text evidence="7">Belongs to the binding-protein-dependent transport system permease family.</text>
</comment>
<dbReference type="PROSITE" id="PS50928">
    <property type="entry name" value="ABC_TM1"/>
    <property type="match status" value="1"/>
</dbReference>
<dbReference type="PANTHER" id="PTHR30151:SF38">
    <property type="entry name" value="ALIPHATIC SULFONATES TRANSPORT PERMEASE PROTEIN SSUC-RELATED"/>
    <property type="match status" value="1"/>
</dbReference>
<dbReference type="SUPFAM" id="SSF161098">
    <property type="entry name" value="MetI-like"/>
    <property type="match status" value="1"/>
</dbReference>
<name>A0A918AD34_9ACTN</name>
<keyword evidence="3" id="KW-1003">Cell membrane</keyword>
<evidence type="ECO:0000256" key="1">
    <source>
        <dbReference type="ARBA" id="ARBA00004651"/>
    </source>
</evidence>
<dbReference type="CDD" id="cd06261">
    <property type="entry name" value="TM_PBP2"/>
    <property type="match status" value="1"/>
</dbReference>
<evidence type="ECO:0000256" key="2">
    <source>
        <dbReference type="ARBA" id="ARBA00022448"/>
    </source>
</evidence>
<keyword evidence="2 7" id="KW-0813">Transport</keyword>
<feature type="transmembrane region" description="Helical" evidence="7">
    <location>
        <begin position="131"/>
        <end position="149"/>
    </location>
</feature>
<dbReference type="Proteomes" id="UP000660745">
    <property type="component" value="Unassembled WGS sequence"/>
</dbReference>
<dbReference type="FunFam" id="1.10.3720.10:FF:000003">
    <property type="entry name" value="Aliphatic sulfonate ABC transporter permease"/>
    <property type="match status" value="1"/>
</dbReference>
<feature type="domain" description="ABC transmembrane type-1" evidence="9">
    <location>
        <begin position="89"/>
        <end position="269"/>
    </location>
</feature>
<keyword evidence="11" id="KW-1185">Reference proteome</keyword>
<feature type="transmembrane region" description="Helical" evidence="7">
    <location>
        <begin position="43"/>
        <end position="62"/>
    </location>
</feature>
<feature type="transmembrane region" description="Helical" evidence="7">
    <location>
        <begin position="155"/>
        <end position="174"/>
    </location>
</feature>
<dbReference type="InterPro" id="IPR000515">
    <property type="entry name" value="MetI-like"/>
</dbReference>
<evidence type="ECO:0000256" key="3">
    <source>
        <dbReference type="ARBA" id="ARBA00022475"/>
    </source>
</evidence>
<sequence length="286" mass="30281">MTSPVLNAPAPDQLAGPSAPAPKALPPPVTRFAGAVTARGRRLVGLAAILVFWQIGASQGWLGVSTPPPTRVWTAGVELISTGELQHHLAASLARVAKGLAIGLTAGLVLGLAAGLVKLFEDLVDAPIQALRMLPHLALVPVFIIWFGIDETAKIALITIGPIFPLYLNVFHGIRSVDERFVESARSCGVQGFGLIRQVILPGALPQILVGLRQALGIGWLSLVVAEQTATTSGIGFLVTDAKEFLRTDVVFVVLVVYALLGLATDLFVRALERHALAWRRGLTAR</sequence>
<keyword evidence="5 7" id="KW-1133">Transmembrane helix</keyword>
<organism evidence="10 11">
    <name type="scientific">Nonomuraea glycinis</name>
    <dbReference type="NCBI Taxonomy" id="2047744"/>
    <lineage>
        <taxon>Bacteria</taxon>
        <taxon>Bacillati</taxon>
        <taxon>Actinomycetota</taxon>
        <taxon>Actinomycetes</taxon>
        <taxon>Streptosporangiales</taxon>
        <taxon>Streptosporangiaceae</taxon>
        <taxon>Nonomuraea</taxon>
    </lineage>
</organism>
<dbReference type="GO" id="GO:0042918">
    <property type="term" value="P:alkanesulfonate transmembrane transport"/>
    <property type="evidence" value="ECO:0007669"/>
    <property type="project" value="UniProtKB-ARBA"/>
</dbReference>
<evidence type="ECO:0000256" key="5">
    <source>
        <dbReference type="ARBA" id="ARBA00022989"/>
    </source>
</evidence>
<reference evidence="10" key="1">
    <citation type="journal article" date="2014" name="Int. J. Syst. Evol. Microbiol.">
        <title>Complete genome sequence of Corynebacterium casei LMG S-19264T (=DSM 44701T), isolated from a smear-ripened cheese.</title>
        <authorList>
            <consortium name="US DOE Joint Genome Institute (JGI-PGF)"/>
            <person name="Walter F."/>
            <person name="Albersmeier A."/>
            <person name="Kalinowski J."/>
            <person name="Ruckert C."/>
        </authorList>
    </citation>
    <scope>NUCLEOTIDE SEQUENCE</scope>
    <source>
        <strain evidence="10">CGMCC 4.7430</strain>
    </source>
</reference>
<evidence type="ECO:0000256" key="8">
    <source>
        <dbReference type="SAM" id="MobiDB-lite"/>
    </source>
</evidence>
<evidence type="ECO:0000256" key="4">
    <source>
        <dbReference type="ARBA" id="ARBA00022692"/>
    </source>
</evidence>
<protein>
    <submittedName>
        <fullName evidence="10">Sulfonate ABC transporter</fullName>
    </submittedName>
</protein>
<comment type="caution">
    <text evidence="10">The sequence shown here is derived from an EMBL/GenBank/DDBJ whole genome shotgun (WGS) entry which is preliminary data.</text>
</comment>
<proteinExistence type="inferred from homology"/>
<keyword evidence="4 7" id="KW-0812">Transmembrane</keyword>
<evidence type="ECO:0000313" key="11">
    <source>
        <dbReference type="Proteomes" id="UP000660745"/>
    </source>
</evidence>
<evidence type="ECO:0000256" key="7">
    <source>
        <dbReference type="RuleBase" id="RU363032"/>
    </source>
</evidence>
<dbReference type="GO" id="GO:0005886">
    <property type="term" value="C:plasma membrane"/>
    <property type="evidence" value="ECO:0007669"/>
    <property type="project" value="UniProtKB-SubCell"/>
</dbReference>
<feature type="transmembrane region" description="Helical" evidence="7">
    <location>
        <begin position="250"/>
        <end position="272"/>
    </location>
</feature>
<dbReference type="RefSeq" id="WP_189143694.1">
    <property type="nucleotide sequence ID" value="NZ_BMNK01000019.1"/>
</dbReference>
<evidence type="ECO:0000259" key="9">
    <source>
        <dbReference type="PROSITE" id="PS50928"/>
    </source>
</evidence>
<accession>A0A918AD34</accession>
<feature type="region of interest" description="Disordered" evidence="8">
    <location>
        <begin position="1"/>
        <end position="23"/>
    </location>
</feature>
<feature type="transmembrane region" description="Helical" evidence="7">
    <location>
        <begin position="99"/>
        <end position="119"/>
    </location>
</feature>
<feature type="transmembrane region" description="Helical" evidence="7">
    <location>
        <begin position="215"/>
        <end position="238"/>
    </location>
</feature>
<dbReference type="InterPro" id="IPR035906">
    <property type="entry name" value="MetI-like_sf"/>
</dbReference>